<gene>
    <name evidence="2" type="ORF">ATJ88_0789</name>
</gene>
<evidence type="ECO:0000256" key="1">
    <source>
        <dbReference type="SAM" id="Phobius"/>
    </source>
</evidence>
<name>A0A2A9ETB2_9MICO</name>
<keyword evidence="1" id="KW-0472">Membrane</keyword>
<sequence length="216" mass="22232">MVRVGPAADGEVLPVNASSKRTLYVVVLVVIALWSAVRLTVDLRAGRSDAATLWIALLVVLVIVAVTLAVVTRRVAACAANAARFRPGAVVVPGFTTAEMPDIARHQGASGRGWLPMGGSPLAVVVTPTELEVWGRKDTGPRWVVQRTAGGVTANGAVYGNREVPAVWAHDGLAAVVLVPAYRPLRAAAGMVAGDVDRAVAELSGAAPHGHHGAPG</sequence>
<evidence type="ECO:0000313" key="3">
    <source>
        <dbReference type="Proteomes" id="UP000224130"/>
    </source>
</evidence>
<keyword evidence="1" id="KW-0812">Transmembrane</keyword>
<comment type="caution">
    <text evidence="2">The sequence shown here is derived from an EMBL/GenBank/DDBJ whole genome shotgun (WGS) entry which is preliminary data.</text>
</comment>
<dbReference type="EMBL" id="PDJJ01000001">
    <property type="protein sequence ID" value="PFG42138.1"/>
    <property type="molecule type" value="Genomic_DNA"/>
</dbReference>
<evidence type="ECO:0000313" key="2">
    <source>
        <dbReference type="EMBL" id="PFG42138.1"/>
    </source>
</evidence>
<proteinExistence type="predicted"/>
<protein>
    <submittedName>
        <fullName evidence="2">Uncharacterized protein</fullName>
    </submittedName>
</protein>
<dbReference type="Proteomes" id="UP000224130">
    <property type="component" value="Unassembled WGS sequence"/>
</dbReference>
<accession>A0A2A9ETB2</accession>
<keyword evidence="3" id="KW-1185">Reference proteome</keyword>
<reference evidence="2 3" key="1">
    <citation type="submission" date="2017-10" db="EMBL/GenBank/DDBJ databases">
        <title>Sequencing the genomes of 1000 actinobacteria strains.</title>
        <authorList>
            <person name="Klenk H.-P."/>
        </authorList>
    </citation>
    <scope>NUCLEOTIDE SEQUENCE [LARGE SCALE GENOMIC DNA]</scope>
    <source>
        <strain evidence="2 3">DSM 21863</strain>
    </source>
</reference>
<keyword evidence="1" id="KW-1133">Transmembrane helix</keyword>
<feature type="transmembrane region" description="Helical" evidence="1">
    <location>
        <begin position="53"/>
        <end position="71"/>
    </location>
</feature>
<dbReference type="AlphaFoldDB" id="A0A2A9ETB2"/>
<feature type="transmembrane region" description="Helical" evidence="1">
    <location>
        <begin position="22"/>
        <end position="41"/>
    </location>
</feature>
<organism evidence="2 3">
    <name type="scientific">Isoptericola jiangsuensis</name>
    <dbReference type="NCBI Taxonomy" id="548579"/>
    <lineage>
        <taxon>Bacteria</taxon>
        <taxon>Bacillati</taxon>
        <taxon>Actinomycetota</taxon>
        <taxon>Actinomycetes</taxon>
        <taxon>Micrococcales</taxon>
        <taxon>Promicromonosporaceae</taxon>
        <taxon>Isoptericola</taxon>
    </lineage>
</organism>